<comment type="caution">
    <text evidence="2">The sequence shown here is derived from an EMBL/GenBank/DDBJ whole genome shotgun (WGS) entry which is preliminary data.</text>
</comment>
<feature type="compositionally biased region" description="Acidic residues" evidence="1">
    <location>
        <begin position="535"/>
        <end position="568"/>
    </location>
</feature>
<dbReference type="AlphaFoldDB" id="A0AA38NZC5"/>
<feature type="region of interest" description="Disordered" evidence="1">
    <location>
        <begin position="1"/>
        <end position="179"/>
    </location>
</feature>
<dbReference type="EMBL" id="MU806730">
    <property type="protein sequence ID" value="KAJ3833286.1"/>
    <property type="molecule type" value="Genomic_DNA"/>
</dbReference>
<gene>
    <name evidence="2" type="ORF">F5878DRAFT_665780</name>
</gene>
<feature type="region of interest" description="Disordered" evidence="1">
    <location>
        <begin position="957"/>
        <end position="997"/>
    </location>
</feature>
<sequence length="997" mass="111333">MPKTRARTRAQARALENEESTNPKENDQQAAPPVDTVDTQVFPNHEGAARARVAVPKAKGPSKTKANAKSKKKAAGPSHSLEESDRRSAIALSETLPTDMAPPVETQALLSQEPTKKKQPPKTKRNDSESQAKGNGKGKKRKAAVLNDHPDENVGRPSNFPSKTLPTNLALKVPPPRTKEVDLNTEGVAVLRTFLTTRMTLPEAQAALDSLFGRQVLEEQPWYSLLSKITSVEDEEGIAAVQAELDSAFTNVTEFPPTTDDLFGGSPLTPIPASSSPVHRQKRLTVEKVVLSGETPSKSKPIPASSSLIHSQNHRSVEKTVKFTSGPTRNQVGPSPSATTNPARSQRVPVSTYDLPEELPFDPEEDLFDFECDEFADEDKEILELVNNDIQQDLDKYFPAAYYDKAVADRVWHELNDGLFDAAQAAAMSKDMLSRSTTVAELRAMVRLGDIDQYEMLRDTARTDWADIASNGGEDTQTRPASRNSLFEGSDDNAASDEHRRDFSNALVDYPSSSYDPDDFEHDNEEPLGIVADNDPVDEGYLDDDEEREEDNKDSEESDAHEEEEEEDGSKRPGRLSQAVKEELTALQEEYEKKVAAVAAKAKKNVHACWRYLNEIISTPRNMTAWNAYQAWYAEKGDQKRPPKMLQAEWNAHVAKTYREIVDETLKPADRKNEELLLKLFAEQVEWYESQLDAFREKKNAEGKRAVNVQKLLEPIYGMGKKIFKETGAHLLGHLIITDHGARGKTHSVSWGCTSVVEQVIRDHSIDLRTQLTDIEALIRRKEMKNRGVDQKLAELAVSCSTKATDKMIRDRNRRAIPAIFTYDTDRVAGTKTPKLAPAQFSEHAYQYHVRIINWPVGVPFFNADGQTVHKMSCPNLRKVAVPRIAQVFQDANFDVREADKTELEQALNQKCFEIVSWEDDEIEMALEDQARIPIVQDTNGDILITVSFSNEYQKAIGGEEHGDGDDKGESDISQAASLYHEDTPPRTRVTSRPISK</sequence>
<feature type="compositionally biased region" description="Low complexity" evidence="1">
    <location>
        <begin position="50"/>
        <end position="59"/>
    </location>
</feature>
<accession>A0AA38NZC5</accession>
<feature type="region of interest" description="Disordered" evidence="1">
    <location>
        <begin position="468"/>
        <end position="576"/>
    </location>
</feature>
<feature type="compositionally biased region" description="Basic residues" evidence="1">
    <location>
        <begin position="60"/>
        <end position="74"/>
    </location>
</feature>
<keyword evidence="3" id="KW-1185">Reference proteome</keyword>
<evidence type="ECO:0000256" key="1">
    <source>
        <dbReference type="SAM" id="MobiDB-lite"/>
    </source>
</evidence>
<protein>
    <submittedName>
        <fullName evidence="2">Uncharacterized protein</fullName>
    </submittedName>
</protein>
<feature type="compositionally biased region" description="Acidic residues" evidence="1">
    <location>
        <begin position="516"/>
        <end position="526"/>
    </location>
</feature>
<feature type="compositionally biased region" description="Basic residues" evidence="1">
    <location>
        <begin position="1"/>
        <end position="10"/>
    </location>
</feature>
<evidence type="ECO:0000313" key="3">
    <source>
        <dbReference type="Proteomes" id="UP001163846"/>
    </source>
</evidence>
<organism evidence="2 3">
    <name type="scientific">Lentinula raphanica</name>
    <dbReference type="NCBI Taxonomy" id="153919"/>
    <lineage>
        <taxon>Eukaryota</taxon>
        <taxon>Fungi</taxon>
        <taxon>Dikarya</taxon>
        <taxon>Basidiomycota</taxon>
        <taxon>Agaricomycotina</taxon>
        <taxon>Agaricomycetes</taxon>
        <taxon>Agaricomycetidae</taxon>
        <taxon>Agaricales</taxon>
        <taxon>Marasmiineae</taxon>
        <taxon>Omphalotaceae</taxon>
        <taxon>Lentinula</taxon>
    </lineage>
</organism>
<feature type="compositionally biased region" description="Polar residues" evidence="1">
    <location>
        <begin position="473"/>
        <end position="487"/>
    </location>
</feature>
<feature type="compositionally biased region" description="Polar residues" evidence="1">
    <location>
        <begin position="322"/>
        <end position="344"/>
    </location>
</feature>
<feature type="compositionally biased region" description="Low complexity" evidence="1">
    <location>
        <begin position="296"/>
        <end position="307"/>
    </location>
</feature>
<dbReference type="Proteomes" id="UP001163846">
    <property type="component" value="Unassembled WGS sequence"/>
</dbReference>
<proteinExistence type="predicted"/>
<name>A0AA38NZC5_9AGAR</name>
<feature type="region of interest" description="Disordered" evidence="1">
    <location>
        <begin position="294"/>
        <end position="349"/>
    </location>
</feature>
<evidence type="ECO:0000313" key="2">
    <source>
        <dbReference type="EMBL" id="KAJ3833286.1"/>
    </source>
</evidence>
<reference evidence="2" key="1">
    <citation type="submission" date="2022-08" db="EMBL/GenBank/DDBJ databases">
        <authorList>
            <consortium name="DOE Joint Genome Institute"/>
            <person name="Min B."/>
            <person name="Riley R."/>
            <person name="Sierra-Patev S."/>
            <person name="Naranjo-Ortiz M."/>
            <person name="Looney B."/>
            <person name="Konkel Z."/>
            <person name="Slot J.C."/>
            <person name="Sakamoto Y."/>
            <person name="Steenwyk J.L."/>
            <person name="Rokas A."/>
            <person name="Carro J."/>
            <person name="Camarero S."/>
            <person name="Ferreira P."/>
            <person name="Molpeceres G."/>
            <person name="Ruiz-Duenas F.J."/>
            <person name="Serrano A."/>
            <person name="Henrissat B."/>
            <person name="Drula E."/>
            <person name="Hughes K.W."/>
            <person name="Mata J.L."/>
            <person name="Ishikawa N.K."/>
            <person name="Vargas-Isla R."/>
            <person name="Ushijima S."/>
            <person name="Smith C.A."/>
            <person name="Ahrendt S."/>
            <person name="Andreopoulos W."/>
            <person name="He G."/>
            <person name="Labutti K."/>
            <person name="Lipzen A."/>
            <person name="Ng V."/>
            <person name="Sandor L."/>
            <person name="Barry K."/>
            <person name="Martinez A.T."/>
            <person name="Xiao Y."/>
            <person name="Gibbons J.G."/>
            <person name="Terashima K."/>
            <person name="Hibbett D.S."/>
            <person name="Grigoriev I.V."/>
        </authorList>
    </citation>
    <scope>NUCLEOTIDE SEQUENCE</scope>
    <source>
        <strain evidence="2">TFB9207</strain>
    </source>
</reference>
<feature type="compositionally biased region" description="Basic and acidic residues" evidence="1">
    <location>
        <begin position="958"/>
        <end position="971"/>
    </location>
</feature>